<evidence type="ECO:0000313" key="3">
    <source>
        <dbReference type="EMBL" id="MCI2230530.1"/>
    </source>
</evidence>
<feature type="compositionally biased region" description="Acidic residues" evidence="1">
    <location>
        <begin position="206"/>
        <end position="216"/>
    </location>
</feature>
<dbReference type="AlphaFoldDB" id="A0A9X1VTF3"/>
<accession>A0A9X1VTF3</accession>
<sequence>MKTKNYKLSKLLKAGILFFGVSLLFSNCENDGLVTPNKIEVSTKEKQIINLKTGLKNKLVNYNKNLRSKNSSNFKSKFGVIKNKAFLIDFEENNSQIIITPIIGSENKLLISYKKEGVNKYKIFKKSDFKENIDFGIESFIVKNLSVFFKIIYNEKITQKNTFARSSGCMSFEQNEINSCFIGVFNHCTNELYFIDTCGKMEEDEEENWEWGDENTGDNGWNGEEDGQGNETGDEDWEWNEGGGTDDDQIINNLTGKADCTYQKLQSNSLLKNTLKKFVGENTPVNLIINQKSNLREDDDDNTSELVNGKTYYGNSYNITVSLNTEQSINRPSLAVARTILHEAIHADIYRKIKTTSGIYLDSSTGKWRLPDGSRAHFPTLFDNFNEDPNNPHHNYMANYYRTAMEDGLKEFATSIGETHTDQFYKDFVWSGLLETKAWENQYSDPTYANSEKIRIKNVIINYENSTNNECQ</sequence>
<feature type="compositionally biased region" description="Acidic residues" evidence="1">
    <location>
        <begin position="223"/>
        <end position="248"/>
    </location>
</feature>
<gene>
    <name evidence="3" type="ORF">MC378_15245</name>
</gene>
<keyword evidence="4" id="KW-1185">Reference proteome</keyword>
<dbReference type="RefSeq" id="WP_242179684.1">
    <property type="nucleotide sequence ID" value="NZ_JAKQYM010000040.1"/>
</dbReference>
<comment type="caution">
    <text evidence="3">The sequence shown here is derived from an EMBL/GenBank/DDBJ whole genome shotgun (WGS) entry which is preliminary data.</text>
</comment>
<reference evidence="3" key="1">
    <citation type="submission" date="2022-02" db="EMBL/GenBank/DDBJ databases">
        <title>Polaribacter sp. MSW13, isolated from seawater.</title>
        <authorList>
            <person name="Kristyanto S."/>
            <person name="Jung J."/>
            <person name="Jeon C.O."/>
        </authorList>
    </citation>
    <scope>NUCLEOTIDE SEQUENCE</scope>
    <source>
        <strain evidence="3">MSW13</strain>
    </source>
</reference>
<evidence type="ECO:0000256" key="1">
    <source>
        <dbReference type="SAM" id="MobiDB-lite"/>
    </source>
</evidence>
<feature type="region of interest" description="Disordered" evidence="1">
    <location>
        <begin position="206"/>
        <end position="248"/>
    </location>
</feature>
<organism evidence="3 4">
    <name type="scientific">Polaribacter marinus</name>
    <dbReference type="NCBI Taxonomy" id="2916838"/>
    <lineage>
        <taxon>Bacteria</taxon>
        <taxon>Pseudomonadati</taxon>
        <taxon>Bacteroidota</taxon>
        <taxon>Flavobacteriia</taxon>
        <taxon>Flavobacteriales</taxon>
        <taxon>Flavobacteriaceae</taxon>
    </lineage>
</organism>
<protein>
    <submittedName>
        <fullName evidence="3">Uncharacterized protein</fullName>
    </submittedName>
</protein>
<proteinExistence type="predicted"/>
<dbReference type="Proteomes" id="UP001139369">
    <property type="component" value="Unassembled WGS sequence"/>
</dbReference>
<dbReference type="EMBL" id="JAKQYM010000040">
    <property type="protein sequence ID" value="MCI2230530.1"/>
    <property type="molecule type" value="Genomic_DNA"/>
</dbReference>
<feature type="chain" id="PRO_5040747805" evidence="2">
    <location>
        <begin position="27"/>
        <end position="472"/>
    </location>
</feature>
<evidence type="ECO:0000313" key="4">
    <source>
        <dbReference type="Proteomes" id="UP001139369"/>
    </source>
</evidence>
<name>A0A9X1VTF3_9FLAO</name>
<evidence type="ECO:0000256" key="2">
    <source>
        <dbReference type="SAM" id="SignalP"/>
    </source>
</evidence>
<feature type="signal peptide" evidence="2">
    <location>
        <begin position="1"/>
        <end position="26"/>
    </location>
</feature>
<keyword evidence="2" id="KW-0732">Signal</keyword>